<keyword evidence="1" id="KW-0378">Hydrolase</keyword>
<sequence>MHFRANKNDNYADALFPRSLTMISRSLRRLLTLPRLLLLVLLIALGTVLHAAWPFLFYPSITLDFDIPAPRPSAVQDGNLAGVAEVDITPAIGLPKFGYSAWARSANGFRTRLKARAFYLHGAGQPPMALVQLDLGAGSLPLQYAVAERIAATTDVPAHALSLLVTHTHSGPGQYLGSDFYNVFGSQKPGFDPALFEFLAERISQAVIEAYRARRPARFASGQSEVWGLTRNRSLGAWARNHRIPEQQWTEELAHEAVNPRMSQLRIDLMADDGRFYPAGALTLFSIHGTAIPAFTRPYHADVWHWLAQGIEPTVKPLPWRFVHGTVQATHGDNNPAWAAGLRGDREARRIGTALGKQANALFHQLGNELRDDLHTAVASRELDLLALDDDQRHGLCERPIIGAAVAGAANGDEVFPISYLPYLQEGWPRTLFTDGCQGVKQWMLSKLQLALAPARYPHRALFQVLRINDLVLVALPWEITLESGNRIREAVDATLPDPDWTVVISSLANGYFGYATTEAEYSAQYYEGGHTLYGPHTVDFLSAQSARLSDDLFRQGNQNQHPGHATFVLRSHRYWPEPPPSRTWSRQWQGKARYMTGDTTHESYWRWRFHGEPAAALPLHQPLLAILDETSGGMLVDDDSGDLQLLLLEDQGEDGALYEVRWYTPPEPGQSGGRALHILAGAAPRLVSPIF</sequence>
<feature type="domain" description="Neutral/alkaline non-lysosomal ceramidase N-terminal" evidence="2">
    <location>
        <begin position="81"/>
        <end position="336"/>
    </location>
</feature>
<dbReference type="Proteomes" id="UP000771797">
    <property type="component" value="Unassembled WGS sequence"/>
</dbReference>
<feature type="domain" description="Neutral/alkaline non-lysosomal ceramidase N-terminal" evidence="2">
    <location>
        <begin position="436"/>
        <end position="540"/>
    </location>
</feature>
<dbReference type="EC" id="3.5.1.23" evidence="1"/>
<dbReference type="InterPro" id="IPR031329">
    <property type="entry name" value="NEUT/ALK_ceramidase_N"/>
</dbReference>
<keyword evidence="4" id="KW-1185">Reference proteome</keyword>
<dbReference type="EMBL" id="AQPF01000056">
    <property type="protein sequence ID" value="KAF0803086.1"/>
    <property type="molecule type" value="Genomic_DNA"/>
</dbReference>
<proteinExistence type="inferred from homology"/>
<evidence type="ECO:0000313" key="3">
    <source>
        <dbReference type="EMBL" id="KAF0803086.1"/>
    </source>
</evidence>
<dbReference type="PANTHER" id="PTHR12670:SF1">
    <property type="entry name" value="NEUTRAL CERAMIDASE"/>
    <property type="match status" value="1"/>
</dbReference>
<dbReference type="Pfam" id="PF04734">
    <property type="entry name" value="Ceramidase_alk"/>
    <property type="match status" value="2"/>
</dbReference>
<keyword evidence="1" id="KW-0746">Sphingolipid metabolism</keyword>
<evidence type="ECO:0000313" key="4">
    <source>
        <dbReference type="Proteomes" id="UP000771797"/>
    </source>
</evidence>
<evidence type="ECO:0000259" key="2">
    <source>
        <dbReference type="Pfam" id="PF04734"/>
    </source>
</evidence>
<name>A0ABQ6Y387_9GAMM</name>
<evidence type="ECO:0000256" key="1">
    <source>
        <dbReference type="RuleBase" id="RU366019"/>
    </source>
</evidence>
<organism evidence="3 4">
    <name type="scientific">Alcanivorax xiamenensis</name>
    <dbReference type="NCBI Taxonomy" id="1177156"/>
    <lineage>
        <taxon>Bacteria</taxon>
        <taxon>Pseudomonadati</taxon>
        <taxon>Pseudomonadota</taxon>
        <taxon>Gammaproteobacteria</taxon>
        <taxon>Oceanospirillales</taxon>
        <taxon>Alcanivoracaceae</taxon>
        <taxon>Alcanivorax</taxon>
    </lineage>
</organism>
<accession>A0ABQ6Y387</accession>
<gene>
    <name evidence="3" type="ORF">A6D6_03817</name>
</gene>
<protein>
    <recommendedName>
        <fullName evidence="1">Neutral ceramidase</fullName>
        <ecNumber evidence="1">3.5.1.23</ecNumber>
    </recommendedName>
</protein>
<comment type="similarity">
    <text evidence="1">Belongs to the neutral ceramidase family.</text>
</comment>
<comment type="caution">
    <text evidence="3">The sequence shown here is derived from an EMBL/GenBank/DDBJ whole genome shotgun (WGS) entry which is preliminary data.</text>
</comment>
<comment type="catalytic activity">
    <reaction evidence="1">
        <text>an N-acylsphing-4-enine + H2O = sphing-4-enine + a fatty acid</text>
        <dbReference type="Rhea" id="RHEA:20856"/>
        <dbReference type="ChEBI" id="CHEBI:15377"/>
        <dbReference type="ChEBI" id="CHEBI:28868"/>
        <dbReference type="ChEBI" id="CHEBI:52639"/>
        <dbReference type="ChEBI" id="CHEBI:57756"/>
        <dbReference type="EC" id="3.5.1.23"/>
    </reaction>
</comment>
<dbReference type="PANTHER" id="PTHR12670">
    <property type="entry name" value="CERAMIDASE"/>
    <property type="match status" value="1"/>
</dbReference>
<keyword evidence="1" id="KW-0443">Lipid metabolism</keyword>
<dbReference type="InterPro" id="IPR006823">
    <property type="entry name" value="Ceramidase_alk"/>
</dbReference>
<reference evidence="3 4" key="1">
    <citation type="submission" date="2012-09" db="EMBL/GenBank/DDBJ databases">
        <title>Genome Sequence of alkane-degrading Bacterium Alcanivorax sp. 6-D-6.</title>
        <authorList>
            <person name="Lai Q."/>
            <person name="Shao Z."/>
        </authorList>
    </citation>
    <scope>NUCLEOTIDE SEQUENCE [LARGE SCALE GENOMIC DNA]</scope>
    <source>
        <strain evidence="3 4">6-D-6</strain>
    </source>
</reference>